<dbReference type="Proteomes" id="UP000187429">
    <property type="component" value="Unassembled WGS sequence"/>
</dbReference>
<proteinExistence type="predicted"/>
<organism evidence="2 3">
    <name type="scientific">Smittium culicis</name>
    <dbReference type="NCBI Taxonomy" id="133412"/>
    <lineage>
        <taxon>Eukaryota</taxon>
        <taxon>Fungi</taxon>
        <taxon>Fungi incertae sedis</taxon>
        <taxon>Zoopagomycota</taxon>
        <taxon>Kickxellomycotina</taxon>
        <taxon>Harpellomycetes</taxon>
        <taxon>Harpellales</taxon>
        <taxon>Legeriomycetaceae</taxon>
        <taxon>Smittium</taxon>
    </lineage>
</organism>
<dbReference type="EMBL" id="LSSM01000276">
    <property type="protein sequence ID" value="OMJ29460.1"/>
    <property type="molecule type" value="Genomic_DNA"/>
</dbReference>
<evidence type="ECO:0000313" key="2">
    <source>
        <dbReference type="EMBL" id="OMJ29460.1"/>
    </source>
</evidence>
<feature type="signal peptide" evidence="1">
    <location>
        <begin position="1"/>
        <end position="16"/>
    </location>
</feature>
<gene>
    <name evidence="2" type="ORF">AYI69_g1036</name>
</gene>
<reference evidence="3" key="1">
    <citation type="submission" date="2017-01" db="EMBL/GenBank/DDBJ databases">
        <authorList>
            <person name="Wang Y."/>
            <person name="White M."/>
            <person name="Kvist S."/>
            <person name="Moncalvo J.-M."/>
        </authorList>
    </citation>
    <scope>NUCLEOTIDE SEQUENCE [LARGE SCALE GENOMIC DNA]</scope>
    <source>
        <strain evidence="3">ID-206-W2</strain>
    </source>
</reference>
<sequence>MTRINSFFFIINATAAALIRVNSTYVYEPLYKRGSNTFVSQKDIQAPTFGELNKRVACSLTLYDSNIISEIGWNERNLNFITASMLENKEILCSNCVVNENGELETISFPRFGKCI</sequence>
<accession>A0A1R1YRH4</accession>
<feature type="chain" id="PRO_5012616244" evidence="1">
    <location>
        <begin position="17"/>
        <end position="116"/>
    </location>
</feature>
<name>A0A1R1YRH4_9FUNG</name>
<keyword evidence="3" id="KW-1185">Reference proteome</keyword>
<dbReference type="AlphaFoldDB" id="A0A1R1YRH4"/>
<keyword evidence="1" id="KW-0732">Signal</keyword>
<comment type="caution">
    <text evidence="2">The sequence shown here is derived from an EMBL/GenBank/DDBJ whole genome shotgun (WGS) entry which is preliminary data.</text>
</comment>
<evidence type="ECO:0000256" key="1">
    <source>
        <dbReference type="SAM" id="SignalP"/>
    </source>
</evidence>
<evidence type="ECO:0000313" key="3">
    <source>
        <dbReference type="Proteomes" id="UP000187429"/>
    </source>
</evidence>
<protein>
    <submittedName>
        <fullName evidence="2">Uncharacterized protein</fullName>
    </submittedName>
</protein>